<dbReference type="Gene3D" id="3.40.50.1820">
    <property type="entry name" value="alpha/beta hydrolase"/>
    <property type="match status" value="2"/>
</dbReference>
<evidence type="ECO:0000313" key="2">
    <source>
        <dbReference type="Proteomes" id="UP001141629"/>
    </source>
</evidence>
<protein>
    <submittedName>
        <fullName evidence="1">Alpha/beta fold hydrolase</fullName>
    </submittedName>
</protein>
<name>A0A9X3C3E9_9MYCO</name>
<dbReference type="InterPro" id="IPR005152">
    <property type="entry name" value="Lipase_secreted"/>
</dbReference>
<dbReference type="Proteomes" id="UP001141629">
    <property type="component" value="Unassembled WGS sequence"/>
</dbReference>
<dbReference type="EMBL" id="JACKVK010000008">
    <property type="protein sequence ID" value="MCV7421987.1"/>
    <property type="molecule type" value="Genomic_DNA"/>
</dbReference>
<accession>A0A9X3C3E9</accession>
<dbReference type="PANTHER" id="PTHR34853:SF1">
    <property type="entry name" value="LIPASE 5"/>
    <property type="match status" value="1"/>
</dbReference>
<dbReference type="PIRSF" id="PIRSF029171">
    <property type="entry name" value="Esterase_LipA"/>
    <property type="match status" value="1"/>
</dbReference>
<dbReference type="GO" id="GO:0004806">
    <property type="term" value="F:triacylglycerol lipase activity"/>
    <property type="evidence" value="ECO:0007669"/>
    <property type="project" value="InterPro"/>
</dbReference>
<dbReference type="GO" id="GO:0016042">
    <property type="term" value="P:lipid catabolic process"/>
    <property type="evidence" value="ECO:0007669"/>
    <property type="project" value="InterPro"/>
</dbReference>
<evidence type="ECO:0000313" key="1">
    <source>
        <dbReference type="EMBL" id="MCV7421987.1"/>
    </source>
</evidence>
<keyword evidence="2" id="KW-1185">Reference proteome</keyword>
<dbReference type="PANTHER" id="PTHR34853">
    <property type="match status" value="1"/>
</dbReference>
<gene>
    <name evidence="1" type="ORF">H7K45_15665</name>
</gene>
<organism evidence="1 2">
    <name type="scientific">Mycobacterium yunnanensis</name>
    <dbReference type="NCBI Taxonomy" id="368477"/>
    <lineage>
        <taxon>Bacteria</taxon>
        <taxon>Bacillati</taxon>
        <taxon>Actinomycetota</taxon>
        <taxon>Actinomycetes</taxon>
        <taxon>Mycobacteriales</taxon>
        <taxon>Mycobacteriaceae</taxon>
        <taxon>Mycobacterium</taxon>
    </lineage>
</organism>
<dbReference type="AlphaFoldDB" id="A0A9X3C3E9"/>
<dbReference type="SUPFAM" id="SSF53474">
    <property type="entry name" value="alpha/beta-Hydrolases"/>
    <property type="match status" value="1"/>
</dbReference>
<comment type="caution">
    <text evidence="1">The sequence shown here is derived from an EMBL/GenBank/DDBJ whole genome shotgun (WGS) entry which is preliminary data.</text>
</comment>
<reference evidence="1" key="2">
    <citation type="journal article" date="2022" name="BMC Genomics">
        <title>Comparative genome analysis of mycobacteria focusing on tRNA and non-coding RNA.</title>
        <authorList>
            <person name="Behra P.R.K."/>
            <person name="Pettersson B.M.F."/>
            <person name="Ramesh M."/>
            <person name="Das S."/>
            <person name="Dasgupta S."/>
            <person name="Kirsebom L.A."/>
        </authorList>
    </citation>
    <scope>NUCLEOTIDE SEQUENCE</scope>
    <source>
        <strain evidence="1">DSM 44838</strain>
    </source>
</reference>
<dbReference type="Pfam" id="PF03583">
    <property type="entry name" value="LIP"/>
    <property type="match status" value="1"/>
</dbReference>
<reference evidence="1" key="1">
    <citation type="submission" date="2020-07" db="EMBL/GenBank/DDBJ databases">
        <authorList>
            <person name="Pettersson B.M.F."/>
            <person name="Behra P.R.K."/>
            <person name="Ramesh M."/>
            <person name="Das S."/>
            <person name="Dasgupta S."/>
            <person name="Kirsebom L.A."/>
        </authorList>
    </citation>
    <scope>NUCLEOTIDE SEQUENCE</scope>
    <source>
        <strain evidence="1">DSM 44838</strain>
    </source>
</reference>
<sequence>MPGFAASSDGVHLQAARVVYRSTSGDGGAPTVVSGAVFVPLGVPPSGGWPVVAFGHGTTGIDEPCAPSMSASLMGVSGVVVGLASKGFAVAMPDYEGLGSPGVHPYTDARTAGLNMIDAVRALRATFKNVSNRWAALGHSQGGAAAWAADEWAREYAPGLDLVGAVALAPAADVSGFVDKAQAGTLTQDQRLAIVLLIESLARRYPTINRDDYRRGSAARSWDVLSACAGPLVDQRPAAALELTAKDFLPRSPAAASRMRERLQAWALPQRPLSAPMYVVYGSADALVDARWTTDAIARACALGDTITWEEQPGKGHGDIDFTQALTWIVDRFAGKPVTNECRR</sequence>
<keyword evidence="1" id="KW-0378">Hydrolase</keyword>
<proteinExistence type="predicted"/>
<dbReference type="InterPro" id="IPR029058">
    <property type="entry name" value="AB_hydrolase_fold"/>
</dbReference>